<feature type="coiled-coil region" evidence="1">
    <location>
        <begin position="5"/>
        <end position="88"/>
    </location>
</feature>
<comment type="caution">
    <text evidence="2">The sequence shown here is derived from an EMBL/GenBank/DDBJ whole genome shotgun (WGS) entry which is preliminary data.</text>
</comment>
<dbReference type="EMBL" id="ASPP01033304">
    <property type="protein sequence ID" value="ETO03440.1"/>
    <property type="molecule type" value="Genomic_DNA"/>
</dbReference>
<accession>X6LRT8</accession>
<reference evidence="2 3" key="1">
    <citation type="journal article" date="2013" name="Curr. Biol.">
        <title>The Genome of the Foraminiferan Reticulomyxa filosa.</title>
        <authorList>
            <person name="Glockner G."/>
            <person name="Hulsmann N."/>
            <person name="Schleicher M."/>
            <person name="Noegel A.A."/>
            <person name="Eichinger L."/>
            <person name="Gallinger C."/>
            <person name="Pawlowski J."/>
            <person name="Sierra R."/>
            <person name="Euteneuer U."/>
            <person name="Pillet L."/>
            <person name="Moustafa A."/>
            <person name="Platzer M."/>
            <person name="Groth M."/>
            <person name="Szafranski K."/>
            <person name="Schliwa M."/>
        </authorList>
    </citation>
    <scope>NUCLEOTIDE SEQUENCE [LARGE SCALE GENOMIC DNA]</scope>
</reference>
<dbReference type="Proteomes" id="UP000023152">
    <property type="component" value="Unassembled WGS sequence"/>
</dbReference>
<protein>
    <submittedName>
        <fullName evidence="2">Viral A-type inclusion protein</fullName>
    </submittedName>
</protein>
<evidence type="ECO:0000313" key="2">
    <source>
        <dbReference type="EMBL" id="ETO03440.1"/>
    </source>
</evidence>
<dbReference type="AlphaFoldDB" id="X6LRT8"/>
<proteinExistence type="predicted"/>
<feature type="coiled-coil region" evidence="1">
    <location>
        <begin position="128"/>
        <end position="158"/>
    </location>
</feature>
<keyword evidence="1" id="KW-0175">Coiled coil</keyword>
<organism evidence="2 3">
    <name type="scientific">Reticulomyxa filosa</name>
    <dbReference type="NCBI Taxonomy" id="46433"/>
    <lineage>
        <taxon>Eukaryota</taxon>
        <taxon>Sar</taxon>
        <taxon>Rhizaria</taxon>
        <taxon>Retaria</taxon>
        <taxon>Foraminifera</taxon>
        <taxon>Monothalamids</taxon>
        <taxon>Reticulomyxidae</taxon>
        <taxon>Reticulomyxa</taxon>
    </lineage>
</organism>
<dbReference type="Gene3D" id="1.20.5.340">
    <property type="match status" value="1"/>
</dbReference>
<evidence type="ECO:0000313" key="3">
    <source>
        <dbReference type="Proteomes" id="UP000023152"/>
    </source>
</evidence>
<gene>
    <name evidence="2" type="ORF">RFI_33967</name>
</gene>
<evidence type="ECO:0000256" key="1">
    <source>
        <dbReference type="SAM" id="Coils"/>
    </source>
</evidence>
<name>X6LRT8_RETFI</name>
<keyword evidence="3" id="KW-1185">Reference proteome</keyword>
<dbReference type="SUPFAM" id="SSF90257">
    <property type="entry name" value="Myosin rod fragments"/>
    <property type="match status" value="1"/>
</dbReference>
<sequence>MADNESNCEKEMADLEKRLNKVKEKITEYKTQHNNLTVKLNSSEQQNKEQAQRIDCLIKEGDEQREKISTLENEKQKLQVQIKSLTFENGRQIDELHKHRTQLESSYQLLKTQSDDTNAQNKKYKNILHTLNSEKVILDDELERYKHQSNELKKLNKTNMHKLVIV</sequence>